<reference evidence="1 2" key="1">
    <citation type="submission" date="2019-04" db="EMBL/GenBank/DDBJ databases">
        <title>An improved genome assembly and genetic linkage map for asparagus bean, Vigna unguiculata ssp. sesquipedialis.</title>
        <authorList>
            <person name="Xia Q."/>
            <person name="Zhang R."/>
            <person name="Dong Y."/>
        </authorList>
    </citation>
    <scope>NUCLEOTIDE SEQUENCE [LARGE SCALE GENOMIC DNA]</scope>
    <source>
        <tissue evidence="1">Leaf</tissue>
    </source>
</reference>
<keyword evidence="2" id="KW-1185">Reference proteome</keyword>
<gene>
    <name evidence="1" type="ORF">DEO72_LG5g6</name>
</gene>
<evidence type="ECO:0000313" key="1">
    <source>
        <dbReference type="EMBL" id="QCD91951.1"/>
    </source>
</evidence>
<organism evidence="1 2">
    <name type="scientific">Vigna unguiculata</name>
    <name type="common">Cowpea</name>
    <dbReference type="NCBI Taxonomy" id="3917"/>
    <lineage>
        <taxon>Eukaryota</taxon>
        <taxon>Viridiplantae</taxon>
        <taxon>Streptophyta</taxon>
        <taxon>Embryophyta</taxon>
        <taxon>Tracheophyta</taxon>
        <taxon>Spermatophyta</taxon>
        <taxon>Magnoliopsida</taxon>
        <taxon>eudicotyledons</taxon>
        <taxon>Gunneridae</taxon>
        <taxon>Pentapetalae</taxon>
        <taxon>rosids</taxon>
        <taxon>fabids</taxon>
        <taxon>Fabales</taxon>
        <taxon>Fabaceae</taxon>
        <taxon>Papilionoideae</taxon>
        <taxon>50 kb inversion clade</taxon>
        <taxon>NPAAA clade</taxon>
        <taxon>indigoferoid/millettioid clade</taxon>
        <taxon>Phaseoleae</taxon>
        <taxon>Vigna</taxon>
    </lineage>
</organism>
<sequence>MRKTLAIQIPPAFVSKGDKYISGNETTLVWTTAAGGVSLRSEKSSLNPPTNKYKP</sequence>
<dbReference type="AlphaFoldDB" id="A0A4D6LU02"/>
<name>A0A4D6LU02_VIGUN</name>
<accession>A0A4D6LU02</accession>
<proteinExistence type="predicted"/>
<evidence type="ECO:0000313" key="2">
    <source>
        <dbReference type="Proteomes" id="UP000501690"/>
    </source>
</evidence>
<dbReference type="EMBL" id="CP039349">
    <property type="protein sequence ID" value="QCD91951.1"/>
    <property type="molecule type" value="Genomic_DNA"/>
</dbReference>
<protein>
    <submittedName>
        <fullName evidence="1">Uncharacterized protein</fullName>
    </submittedName>
</protein>
<dbReference type="Proteomes" id="UP000501690">
    <property type="component" value="Linkage Group LG5"/>
</dbReference>